<feature type="region of interest" description="Disordered" evidence="1">
    <location>
        <begin position="76"/>
        <end position="97"/>
    </location>
</feature>
<accession>A0ABU0I8H4</accession>
<evidence type="ECO:0000256" key="2">
    <source>
        <dbReference type="SAM" id="Phobius"/>
    </source>
</evidence>
<dbReference type="Proteomes" id="UP001231124">
    <property type="component" value="Unassembled WGS sequence"/>
</dbReference>
<sequence length="97" mass="9768">MATIGILALFAVFGAACAFSLTVVGFVVVALGAVGLLWLLGALAGAGFTAWTLGGSFVALQVGYVAGLLTSAALGPARQAPAKNERRLRGDLHIKPD</sequence>
<evidence type="ECO:0000313" key="4">
    <source>
        <dbReference type="Proteomes" id="UP001231124"/>
    </source>
</evidence>
<feature type="compositionally biased region" description="Basic and acidic residues" evidence="1">
    <location>
        <begin position="83"/>
        <end position="97"/>
    </location>
</feature>
<keyword evidence="4" id="KW-1185">Reference proteome</keyword>
<feature type="transmembrane region" description="Helical" evidence="2">
    <location>
        <begin position="28"/>
        <end position="51"/>
    </location>
</feature>
<protein>
    <submittedName>
        <fullName evidence="3">Uncharacterized protein</fullName>
    </submittedName>
</protein>
<evidence type="ECO:0000256" key="1">
    <source>
        <dbReference type="SAM" id="MobiDB-lite"/>
    </source>
</evidence>
<keyword evidence="2" id="KW-0472">Membrane</keyword>
<organism evidence="3 4">
    <name type="scientific">Methylobacterium aerolatum</name>
    <dbReference type="NCBI Taxonomy" id="418708"/>
    <lineage>
        <taxon>Bacteria</taxon>
        <taxon>Pseudomonadati</taxon>
        <taxon>Pseudomonadota</taxon>
        <taxon>Alphaproteobacteria</taxon>
        <taxon>Hyphomicrobiales</taxon>
        <taxon>Methylobacteriaceae</taxon>
        <taxon>Methylobacterium</taxon>
    </lineage>
</organism>
<keyword evidence="2" id="KW-0812">Transmembrane</keyword>
<dbReference type="RefSeq" id="WP_238208339.1">
    <property type="nucleotide sequence ID" value="NZ_BPQE01000049.1"/>
</dbReference>
<comment type="caution">
    <text evidence="3">The sequence shown here is derived from an EMBL/GenBank/DDBJ whole genome shotgun (WGS) entry which is preliminary data.</text>
</comment>
<keyword evidence="2" id="KW-1133">Transmembrane helix</keyword>
<gene>
    <name evidence="3" type="ORF">QO012_004506</name>
</gene>
<reference evidence="3 4" key="1">
    <citation type="submission" date="2023-07" db="EMBL/GenBank/DDBJ databases">
        <title>Genomic Encyclopedia of Type Strains, Phase IV (KMG-IV): sequencing the most valuable type-strain genomes for metagenomic binning, comparative biology and taxonomic classification.</title>
        <authorList>
            <person name="Goeker M."/>
        </authorList>
    </citation>
    <scope>NUCLEOTIDE SEQUENCE [LARGE SCALE GENOMIC DNA]</scope>
    <source>
        <strain evidence="3 4">DSM 19013</strain>
    </source>
</reference>
<name>A0ABU0I8H4_9HYPH</name>
<dbReference type="EMBL" id="JAUSVP010000022">
    <property type="protein sequence ID" value="MDQ0449981.1"/>
    <property type="molecule type" value="Genomic_DNA"/>
</dbReference>
<proteinExistence type="predicted"/>
<evidence type="ECO:0000313" key="3">
    <source>
        <dbReference type="EMBL" id="MDQ0449981.1"/>
    </source>
</evidence>